<evidence type="ECO:0000313" key="8">
    <source>
        <dbReference type="Proteomes" id="UP000054350"/>
    </source>
</evidence>
<keyword evidence="4 5" id="KW-0472">Membrane</keyword>
<comment type="subcellular location">
    <subcellularLocation>
        <location evidence="1">Endomembrane system</location>
        <topology evidence="1">Multi-pass membrane protein</topology>
    </subcellularLocation>
</comment>
<evidence type="ECO:0000256" key="2">
    <source>
        <dbReference type="ARBA" id="ARBA00022692"/>
    </source>
</evidence>
<dbReference type="InterPro" id="IPR051572">
    <property type="entry name" value="VTC_Complex_Subunit"/>
</dbReference>
<keyword evidence="3 5" id="KW-1133">Transmembrane helix</keyword>
<evidence type="ECO:0000256" key="1">
    <source>
        <dbReference type="ARBA" id="ARBA00004127"/>
    </source>
</evidence>
<keyword evidence="8" id="KW-1185">Reference proteome</keyword>
<dbReference type="PANTHER" id="PTHR46140:SF1">
    <property type="entry name" value="VACUOLAR TRANSPORTER CHAPERONE COMPLEX SUBUNIT 4-RELATED"/>
    <property type="match status" value="1"/>
</dbReference>
<evidence type="ECO:0000256" key="5">
    <source>
        <dbReference type="SAM" id="Phobius"/>
    </source>
</evidence>
<dbReference type="EMBL" id="GG745353">
    <property type="protein sequence ID" value="KNE67605.1"/>
    <property type="molecule type" value="Genomic_DNA"/>
</dbReference>
<protein>
    <recommendedName>
        <fullName evidence="6">DUF202 domain-containing protein</fullName>
    </recommendedName>
</protein>
<dbReference type="InterPro" id="IPR003807">
    <property type="entry name" value="DUF202"/>
</dbReference>
<dbReference type="GO" id="GO:0000329">
    <property type="term" value="C:fungal-type vacuole membrane"/>
    <property type="evidence" value="ECO:0007669"/>
    <property type="project" value="TreeGrafter"/>
</dbReference>
<dbReference type="Proteomes" id="UP000054350">
    <property type="component" value="Unassembled WGS sequence"/>
</dbReference>
<evidence type="ECO:0000256" key="4">
    <source>
        <dbReference type="ARBA" id="ARBA00023136"/>
    </source>
</evidence>
<dbReference type="OrthoDB" id="2243669at2759"/>
<feature type="transmembrane region" description="Helical" evidence="5">
    <location>
        <begin position="58"/>
        <end position="79"/>
    </location>
</feature>
<feature type="transmembrane region" description="Helical" evidence="5">
    <location>
        <begin position="100"/>
        <end position="120"/>
    </location>
</feature>
<dbReference type="STRING" id="578462.A0A0L0SYX3"/>
<reference evidence="7 8" key="1">
    <citation type="submission" date="2009-11" db="EMBL/GenBank/DDBJ databases">
        <title>Annotation of Allomyces macrogynus ATCC 38327.</title>
        <authorList>
            <consortium name="The Broad Institute Genome Sequencing Platform"/>
            <person name="Russ C."/>
            <person name="Cuomo C."/>
            <person name="Burger G."/>
            <person name="Gray M.W."/>
            <person name="Holland P.W.H."/>
            <person name="King N."/>
            <person name="Lang F.B.F."/>
            <person name="Roger A.J."/>
            <person name="Ruiz-Trillo I."/>
            <person name="Young S.K."/>
            <person name="Zeng Q."/>
            <person name="Gargeya S."/>
            <person name="Fitzgerald M."/>
            <person name="Haas B."/>
            <person name="Abouelleil A."/>
            <person name="Alvarado L."/>
            <person name="Arachchi H.M."/>
            <person name="Berlin A."/>
            <person name="Chapman S.B."/>
            <person name="Gearin G."/>
            <person name="Goldberg J."/>
            <person name="Griggs A."/>
            <person name="Gujja S."/>
            <person name="Hansen M."/>
            <person name="Heiman D."/>
            <person name="Howarth C."/>
            <person name="Larimer J."/>
            <person name="Lui A."/>
            <person name="MacDonald P.J.P."/>
            <person name="McCowen C."/>
            <person name="Montmayeur A."/>
            <person name="Murphy C."/>
            <person name="Neiman D."/>
            <person name="Pearson M."/>
            <person name="Priest M."/>
            <person name="Roberts A."/>
            <person name="Saif S."/>
            <person name="Shea T."/>
            <person name="Sisk P."/>
            <person name="Stolte C."/>
            <person name="Sykes S."/>
            <person name="Wortman J."/>
            <person name="Nusbaum C."/>
            <person name="Birren B."/>
        </authorList>
    </citation>
    <scope>NUCLEOTIDE SEQUENCE [LARGE SCALE GENOMIC DNA]</scope>
    <source>
        <strain evidence="7 8">ATCC 38327</strain>
    </source>
</reference>
<dbReference type="Pfam" id="PF02656">
    <property type="entry name" value="DUF202"/>
    <property type="match status" value="1"/>
</dbReference>
<dbReference type="AlphaFoldDB" id="A0A0L0SYX3"/>
<name>A0A0L0SYX3_ALLM3</name>
<dbReference type="VEuPathDB" id="FungiDB:AMAG_12058"/>
<evidence type="ECO:0000256" key="3">
    <source>
        <dbReference type="ARBA" id="ARBA00022989"/>
    </source>
</evidence>
<sequence>MPAAAPSSSGTTTTFIRVEPKVYFANERTFLSWLNFSVTLGALAVGLLNFGSDAVGRVSGVLFTVIAMVIMLYALYLYLWRAHMIRKRDAGPYDTRLAPVFIVIALFAAVCVNFGLRLTAGVGGAPNDPNAGAPAPSHP</sequence>
<keyword evidence="2 5" id="KW-0812">Transmembrane</keyword>
<feature type="transmembrane region" description="Helical" evidence="5">
    <location>
        <begin position="30"/>
        <end position="52"/>
    </location>
</feature>
<dbReference type="GO" id="GO:0012505">
    <property type="term" value="C:endomembrane system"/>
    <property type="evidence" value="ECO:0007669"/>
    <property type="project" value="UniProtKB-SubCell"/>
</dbReference>
<accession>A0A0L0SYX3</accession>
<dbReference type="OMA" id="QICALMF"/>
<proteinExistence type="predicted"/>
<dbReference type="PANTHER" id="PTHR46140">
    <property type="entry name" value="VACUOLAR TRANSPORTER CHAPERONE 1-RELATED"/>
    <property type="match status" value="1"/>
</dbReference>
<feature type="domain" description="DUF202" evidence="6">
    <location>
        <begin position="21"/>
        <end position="84"/>
    </location>
</feature>
<gene>
    <name evidence="7" type="ORF">AMAG_12058</name>
</gene>
<dbReference type="GO" id="GO:0033254">
    <property type="term" value="C:vacuolar transporter chaperone complex"/>
    <property type="evidence" value="ECO:0007669"/>
    <property type="project" value="TreeGrafter"/>
</dbReference>
<evidence type="ECO:0000313" key="7">
    <source>
        <dbReference type="EMBL" id="KNE67605.1"/>
    </source>
</evidence>
<dbReference type="eggNOG" id="KOG4580">
    <property type="taxonomic scope" value="Eukaryota"/>
</dbReference>
<reference evidence="8" key="2">
    <citation type="submission" date="2009-11" db="EMBL/GenBank/DDBJ databases">
        <title>The Genome Sequence of Allomyces macrogynus strain ATCC 38327.</title>
        <authorList>
            <consortium name="The Broad Institute Genome Sequencing Platform"/>
            <person name="Russ C."/>
            <person name="Cuomo C."/>
            <person name="Shea T."/>
            <person name="Young S.K."/>
            <person name="Zeng Q."/>
            <person name="Koehrsen M."/>
            <person name="Haas B."/>
            <person name="Borodovsky M."/>
            <person name="Guigo R."/>
            <person name="Alvarado L."/>
            <person name="Berlin A."/>
            <person name="Borenstein D."/>
            <person name="Chen Z."/>
            <person name="Engels R."/>
            <person name="Freedman E."/>
            <person name="Gellesch M."/>
            <person name="Goldberg J."/>
            <person name="Griggs A."/>
            <person name="Gujja S."/>
            <person name="Heiman D."/>
            <person name="Hepburn T."/>
            <person name="Howarth C."/>
            <person name="Jen D."/>
            <person name="Larson L."/>
            <person name="Lewis B."/>
            <person name="Mehta T."/>
            <person name="Park D."/>
            <person name="Pearson M."/>
            <person name="Roberts A."/>
            <person name="Saif S."/>
            <person name="Shenoy N."/>
            <person name="Sisk P."/>
            <person name="Stolte C."/>
            <person name="Sykes S."/>
            <person name="Walk T."/>
            <person name="White J."/>
            <person name="Yandava C."/>
            <person name="Burger G."/>
            <person name="Gray M.W."/>
            <person name="Holland P.W.H."/>
            <person name="King N."/>
            <person name="Lang F.B.F."/>
            <person name="Roger A.J."/>
            <person name="Ruiz-Trillo I."/>
            <person name="Lander E."/>
            <person name="Nusbaum C."/>
        </authorList>
    </citation>
    <scope>NUCLEOTIDE SEQUENCE [LARGE SCALE GENOMIC DNA]</scope>
    <source>
        <strain evidence="8">ATCC 38327</strain>
    </source>
</reference>
<organism evidence="7 8">
    <name type="scientific">Allomyces macrogynus (strain ATCC 38327)</name>
    <name type="common">Allomyces javanicus var. macrogynus</name>
    <dbReference type="NCBI Taxonomy" id="578462"/>
    <lineage>
        <taxon>Eukaryota</taxon>
        <taxon>Fungi</taxon>
        <taxon>Fungi incertae sedis</taxon>
        <taxon>Blastocladiomycota</taxon>
        <taxon>Blastocladiomycetes</taxon>
        <taxon>Blastocladiales</taxon>
        <taxon>Blastocladiaceae</taxon>
        <taxon>Allomyces</taxon>
    </lineage>
</organism>
<evidence type="ECO:0000259" key="6">
    <source>
        <dbReference type="Pfam" id="PF02656"/>
    </source>
</evidence>